<evidence type="ECO:0000313" key="2">
    <source>
        <dbReference type="Proteomes" id="UP000824533"/>
    </source>
</evidence>
<accession>A0ACC1DJ93</accession>
<keyword evidence="2" id="KW-1185">Reference proteome</keyword>
<proteinExistence type="predicted"/>
<comment type="caution">
    <text evidence="1">The sequence shown here is derived from an EMBL/GenBank/DDBJ whole genome shotgun (WGS) entry which is preliminary data.</text>
</comment>
<reference evidence="1 2" key="1">
    <citation type="journal article" date="2021" name="Front. Genet.">
        <title>Chromosome-Level Genome Assembly Reveals Significant Gene Expansion in the Toll and IMD Signaling Pathways of Dendrolimus kikuchii.</title>
        <authorList>
            <person name="Zhou J."/>
            <person name="Wu P."/>
            <person name="Xiong Z."/>
            <person name="Liu N."/>
            <person name="Zhao N."/>
            <person name="Ji M."/>
            <person name="Qiu Y."/>
            <person name="Yang B."/>
        </authorList>
    </citation>
    <scope>NUCLEOTIDE SEQUENCE [LARGE SCALE GENOMIC DNA]</scope>
    <source>
        <strain evidence="1">Ann1</strain>
    </source>
</reference>
<sequence>MKAVNLFKKVFVMALLISAIIFIFFWTDMEMMSIENVGTIVISKTAQLNVKNKLCYVNYNDERHHMNNKTDLKMIYYVTPTYPRPEQVPELTRLGHTLMHVPRIHWIIADDQPICSDQVLIILRRTGLPYTHISSPKPYVYRGSNFPRGVANRRAALSWLRDNVQEGVLYFGDDDNTVDLQLFEEIRNTKKVSMFPVGLIGDYGISAPIVKDGKVVAFFDSWPGSRKFPVDMAGFAVNMKYITSAVTMPFIAGHEEDRFLLSLGLKLEDIEPLADNCSRVFVWHTKTVKFKKPNLKMNIKKLHELPKYDSFVKLLNETKKLGMANIFPGNGSKAFIIRNRKTYDPIHGLQ</sequence>
<protein>
    <submittedName>
        <fullName evidence="1">Uncharacterized protein</fullName>
    </submittedName>
</protein>
<dbReference type="Proteomes" id="UP000824533">
    <property type="component" value="Linkage Group LG01"/>
</dbReference>
<name>A0ACC1DJ93_9NEOP</name>
<gene>
    <name evidence="1" type="ORF">K1T71_000110</name>
</gene>
<organism evidence="1 2">
    <name type="scientific">Dendrolimus kikuchii</name>
    <dbReference type="NCBI Taxonomy" id="765133"/>
    <lineage>
        <taxon>Eukaryota</taxon>
        <taxon>Metazoa</taxon>
        <taxon>Ecdysozoa</taxon>
        <taxon>Arthropoda</taxon>
        <taxon>Hexapoda</taxon>
        <taxon>Insecta</taxon>
        <taxon>Pterygota</taxon>
        <taxon>Neoptera</taxon>
        <taxon>Endopterygota</taxon>
        <taxon>Lepidoptera</taxon>
        <taxon>Glossata</taxon>
        <taxon>Ditrysia</taxon>
        <taxon>Bombycoidea</taxon>
        <taxon>Lasiocampidae</taxon>
        <taxon>Dendrolimus</taxon>
    </lineage>
</organism>
<evidence type="ECO:0000313" key="1">
    <source>
        <dbReference type="EMBL" id="KAJ0183687.1"/>
    </source>
</evidence>
<dbReference type="EMBL" id="CM034387">
    <property type="protein sequence ID" value="KAJ0183687.1"/>
    <property type="molecule type" value="Genomic_DNA"/>
</dbReference>